<feature type="domain" description="Calcineurin-like phosphoesterase" evidence="2">
    <location>
        <begin position="69"/>
        <end position="254"/>
    </location>
</feature>
<feature type="transmembrane region" description="Helical" evidence="1">
    <location>
        <begin position="492"/>
        <end position="513"/>
    </location>
</feature>
<dbReference type="PANTHER" id="PTHR34211:SF3">
    <property type="entry name" value="CALCINEURIN-LIKE METALLO-PHOSPHOESTERASE SUPERFAMILY PROTEIN"/>
    <property type="match status" value="1"/>
</dbReference>
<evidence type="ECO:0000313" key="4">
    <source>
        <dbReference type="Proteomes" id="UP000320300"/>
    </source>
</evidence>
<feature type="transmembrane region" description="Helical" evidence="1">
    <location>
        <begin position="450"/>
        <end position="472"/>
    </location>
</feature>
<evidence type="ECO:0000313" key="3">
    <source>
        <dbReference type="EMBL" id="SMO62832.1"/>
    </source>
</evidence>
<reference evidence="3 4" key="1">
    <citation type="submission" date="2017-05" db="EMBL/GenBank/DDBJ databases">
        <authorList>
            <person name="Varghese N."/>
            <person name="Submissions S."/>
        </authorList>
    </citation>
    <scope>NUCLEOTIDE SEQUENCE [LARGE SCALE GENOMIC DNA]</scope>
    <source>
        <strain evidence="3 4">DSM 19036</strain>
    </source>
</reference>
<dbReference type="InterPro" id="IPR029052">
    <property type="entry name" value="Metallo-depent_PP-like"/>
</dbReference>
<dbReference type="EMBL" id="FXTN01000004">
    <property type="protein sequence ID" value="SMO62832.1"/>
    <property type="molecule type" value="Genomic_DNA"/>
</dbReference>
<dbReference type="Pfam" id="PF00149">
    <property type="entry name" value="Metallophos"/>
    <property type="match status" value="1"/>
</dbReference>
<accession>A0A521CTV4</accession>
<dbReference type="AlphaFoldDB" id="A0A521CTV4"/>
<evidence type="ECO:0000259" key="2">
    <source>
        <dbReference type="Pfam" id="PF00149"/>
    </source>
</evidence>
<dbReference type="Proteomes" id="UP000320300">
    <property type="component" value="Unassembled WGS sequence"/>
</dbReference>
<dbReference type="Gene3D" id="3.60.21.10">
    <property type="match status" value="1"/>
</dbReference>
<keyword evidence="1" id="KW-0812">Transmembrane</keyword>
<proteinExistence type="predicted"/>
<feature type="transmembrane region" description="Helical" evidence="1">
    <location>
        <begin position="425"/>
        <end position="443"/>
    </location>
</feature>
<name>A0A521CTV4_9SPHI</name>
<dbReference type="InterPro" id="IPR004843">
    <property type="entry name" value="Calcineurin-like_PHP"/>
</dbReference>
<protein>
    <submittedName>
        <fullName evidence="3">Calcineurin-like phosphoesterase</fullName>
    </submittedName>
</protein>
<keyword evidence="1" id="KW-0472">Membrane</keyword>
<evidence type="ECO:0000256" key="1">
    <source>
        <dbReference type="SAM" id="Phobius"/>
    </source>
</evidence>
<feature type="transmembrane region" description="Helical" evidence="1">
    <location>
        <begin position="371"/>
        <end position="391"/>
    </location>
</feature>
<sequence length="593" mass="67722">MKTDFKPAKMVNWFHPSVLAQSGIKSVVSKMFGNYADRRETQAALDDPEAEDAWEKQTCKYLEEKEIWVDFISDTGDGFNATYSVATIAAQDELSFICKGKTYALPRAKILVLGGDQIYPTPTSELYHTNFRIPFESALPARDNDPGHPDMYAIPGNHDWYDGLGNFMKVFCQQRWIGNWKTHQLRSYFAIPLPNNYWLWATDIQLNEDIDKPQQDYFRKIARDKMKQDDKVILCTAEPSWVYKEMYPADSSYDRLQFFIDTYITKEGTICPDKSFRLAAVLTGDLHHYTHYCLPEEATESTAAEGPAKFSYHYIGAGGGGAFLHLTHNLPKKLSKLNNRPVEMKASFPNDKQSRGLLTGNFAFAKHNFKFSFLIGCVYLLFFWLMCSHFNTDPMSQLSLTAYIRGMDFNSYCLFMGLELVKNPAVLLLSVLIIWGFTVFADTKTGRKYICWWGFLHGSLQFLSIFLLLYIFVQLIPPIPCFAGFWFDPAVAAALLSGGTLTGGSLMGSYLLLSDLIFRIHIDESSSSLICEDYKNFLRMHISEDALTIYPIGIKKVTKKWCIISDEKDKQYNITGKQPAYHLIEEPIVIKLR</sequence>
<dbReference type="GO" id="GO:0016787">
    <property type="term" value="F:hydrolase activity"/>
    <property type="evidence" value="ECO:0007669"/>
    <property type="project" value="InterPro"/>
</dbReference>
<dbReference type="RefSeq" id="WP_142527893.1">
    <property type="nucleotide sequence ID" value="NZ_CBCSJO010000001.1"/>
</dbReference>
<dbReference type="SUPFAM" id="SSF56300">
    <property type="entry name" value="Metallo-dependent phosphatases"/>
    <property type="match status" value="1"/>
</dbReference>
<dbReference type="OrthoDB" id="500534at2"/>
<keyword evidence="4" id="KW-1185">Reference proteome</keyword>
<keyword evidence="1" id="KW-1133">Transmembrane helix</keyword>
<gene>
    <name evidence="3" type="ORF">SAMN06265348_104192</name>
</gene>
<dbReference type="PANTHER" id="PTHR34211">
    <property type="entry name" value="CALCINEURIN-LIKE METALLO-PHOSPHOESTERASE SUPERFAMILY PROTEIN"/>
    <property type="match status" value="1"/>
</dbReference>
<organism evidence="3 4">
    <name type="scientific">Pedobacter westerhofensis</name>
    <dbReference type="NCBI Taxonomy" id="425512"/>
    <lineage>
        <taxon>Bacteria</taxon>
        <taxon>Pseudomonadati</taxon>
        <taxon>Bacteroidota</taxon>
        <taxon>Sphingobacteriia</taxon>
        <taxon>Sphingobacteriales</taxon>
        <taxon>Sphingobacteriaceae</taxon>
        <taxon>Pedobacter</taxon>
    </lineage>
</organism>